<proteinExistence type="predicted"/>
<reference evidence="2" key="1">
    <citation type="journal article" date="2019" name="BMC Genomics">
        <title>A new reference genome for Sorghum bicolor reveals high levels of sequence similarity between sweet and grain genotypes: implications for the genetics of sugar metabolism.</title>
        <authorList>
            <person name="Cooper E.A."/>
            <person name="Brenton Z.W."/>
            <person name="Flinn B.S."/>
            <person name="Jenkins J."/>
            <person name="Shu S."/>
            <person name="Flowers D."/>
            <person name="Luo F."/>
            <person name="Wang Y."/>
            <person name="Xia P."/>
            <person name="Barry K."/>
            <person name="Daum C."/>
            <person name="Lipzen A."/>
            <person name="Yoshinaga Y."/>
            <person name="Schmutz J."/>
            <person name="Saski C."/>
            <person name="Vermerris W."/>
            <person name="Kresovich S."/>
        </authorList>
    </citation>
    <scope>NUCLEOTIDE SEQUENCE</scope>
</reference>
<keyword evidence="1" id="KW-0812">Transmembrane</keyword>
<sequence>MREYAINYTGGDIRFSTFAAIVVAVPIAEMLCILGQTLVPPLSRPPIIGSSSTPPCAACGYACADSEVPTTEEAPFLDLEKGPSGHTTVPVPAPALEDATRRAAIQAALDMDAARIAKCIVRGLLVLLWVYLVDLMRRFIATHDVGEVLFFIMTPSLILAAGVSFFLCFLMESCGEFILPTKSSYSAMLELD</sequence>
<reference evidence="2" key="2">
    <citation type="submission" date="2020-10" db="EMBL/GenBank/DDBJ databases">
        <authorList>
            <person name="Cooper E.A."/>
            <person name="Brenton Z.W."/>
            <person name="Flinn B.S."/>
            <person name="Jenkins J."/>
            <person name="Shu S."/>
            <person name="Flowers D."/>
            <person name="Luo F."/>
            <person name="Wang Y."/>
            <person name="Xia P."/>
            <person name="Barry K."/>
            <person name="Daum C."/>
            <person name="Lipzen A."/>
            <person name="Yoshinaga Y."/>
            <person name="Schmutz J."/>
            <person name="Saski C."/>
            <person name="Vermerris W."/>
            <person name="Kresovich S."/>
        </authorList>
    </citation>
    <scope>NUCLEOTIDE SEQUENCE</scope>
</reference>
<keyword evidence="1" id="KW-0472">Membrane</keyword>
<accession>A0A921QW50</accession>
<evidence type="ECO:0000256" key="1">
    <source>
        <dbReference type="SAM" id="Phobius"/>
    </source>
</evidence>
<dbReference type="EMBL" id="CM027684">
    <property type="protein sequence ID" value="KAG0529097.1"/>
    <property type="molecule type" value="Genomic_DNA"/>
</dbReference>
<keyword evidence="1" id="KW-1133">Transmembrane helix</keyword>
<feature type="transmembrane region" description="Helical" evidence="1">
    <location>
        <begin position="148"/>
        <end position="170"/>
    </location>
</feature>
<protein>
    <submittedName>
        <fullName evidence="2">Uncharacterized protein</fullName>
    </submittedName>
</protein>
<dbReference type="Proteomes" id="UP000807115">
    <property type="component" value="Chromosome 5"/>
</dbReference>
<name>A0A921QW50_SORBI</name>
<evidence type="ECO:0000313" key="3">
    <source>
        <dbReference type="Proteomes" id="UP000807115"/>
    </source>
</evidence>
<comment type="caution">
    <text evidence="2">The sequence shown here is derived from an EMBL/GenBank/DDBJ whole genome shotgun (WGS) entry which is preliminary data.</text>
</comment>
<dbReference type="AlphaFoldDB" id="A0A921QW50"/>
<gene>
    <name evidence="2" type="ORF">BDA96_05G069000</name>
</gene>
<organism evidence="2 3">
    <name type="scientific">Sorghum bicolor</name>
    <name type="common">Sorghum</name>
    <name type="synonym">Sorghum vulgare</name>
    <dbReference type="NCBI Taxonomy" id="4558"/>
    <lineage>
        <taxon>Eukaryota</taxon>
        <taxon>Viridiplantae</taxon>
        <taxon>Streptophyta</taxon>
        <taxon>Embryophyta</taxon>
        <taxon>Tracheophyta</taxon>
        <taxon>Spermatophyta</taxon>
        <taxon>Magnoliopsida</taxon>
        <taxon>Liliopsida</taxon>
        <taxon>Poales</taxon>
        <taxon>Poaceae</taxon>
        <taxon>PACMAD clade</taxon>
        <taxon>Panicoideae</taxon>
        <taxon>Andropogonodae</taxon>
        <taxon>Andropogoneae</taxon>
        <taxon>Sorghinae</taxon>
        <taxon>Sorghum</taxon>
    </lineage>
</organism>
<feature type="transmembrane region" description="Helical" evidence="1">
    <location>
        <begin position="119"/>
        <end position="136"/>
    </location>
</feature>
<evidence type="ECO:0000313" key="2">
    <source>
        <dbReference type="EMBL" id="KAG0529097.1"/>
    </source>
</evidence>
<feature type="transmembrane region" description="Helical" evidence="1">
    <location>
        <begin position="15"/>
        <end position="34"/>
    </location>
</feature>